<feature type="domain" description="C2H2-type" evidence="14">
    <location>
        <begin position="163"/>
        <end position="190"/>
    </location>
</feature>
<dbReference type="InterPro" id="IPR036236">
    <property type="entry name" value="Znf_C2H2_sf"/>
</dbReference>
<comment type="function">
    <text evidence="1">May be involved in transcriptional regulation.</text>
</comment>
<keyword evidence="9" id="KW-0238">DNA-binding</keyword>
<dbReference type="PROSITE" id="PS50157">
    <property type="entry name" value="ZINC_FINGER_C2H2_2"/>
    <property type="match status" value="8"/>
</dbReference>
<dbReference type="FunFam" id="3.30.160.60:FF:004084">
    <property type="match status" value="1"/>
</dbReference>
<accession>A0A182JD55</accession>
<comment type="similarity">
    <text evidence="3">Belongs to the krueppel C2H2-type zinc-finger protein family.</text>
</comment>
<feature type="domain" description="C2H2-type" evidence="14">
    <location>
        <begin position="222"/>
        <end position="244"/>
    </location>
</feature>
<dbReference type="PANTHER" id="PTHR24393:SF100">
    <property type="entry name" value="ZINC FINGER PROTEIN-RELATED"/>
    <property type="match status" value="1"/>
</dbReference>
<feature type="domain" description="C2H2-type" evidence="14">
    <location>
        <begin position="268"/>
        <end position="296"/>
    </location>
</feature>
<feature type="domain" description="C2H2-type" evidence="14">
    <location>
        <begin position="325"/>
        <end position="352"/>
    </location>
</feature>
<dbReference type="FunFam" id="3.30.160.60:FF:000690">
    <property type="entry name" value="Zinc finger protein 354C"/>
    <property type="match status" value="1"/>
</dbReference>
<evidence type="ECO:0000256" key="9">
    <source>
        <dbReference type="ARBA" id="ARBA00023125"/>
    </source>
</evidence>
<evidence type="ECO:0000313" key="15">
    <source>
        <dbReference type="EnsemblMetazoa" id="AATE015855-PA.1"/>
    </source>
</evidence>
<keyword evidence="6" id="KW-0863">Zinc-finger</keyword>
<feature type="domain" description="C2H2-type" evidence="14">
    <location>
        <begin position="353"/>
        <end position="380"/>
    </location>
</feature>
<dbReference type="Gene3D" id="3.30.160.60">
    <property type="entry name" value="Classic Zinc Finger"/>
    <property type="match status" value="8"/>
</dbReference>
<dbReference type="STRING" id="41427.A0A182JD55"/>
<evidence type="ECO:0000256" key="1">
    <source>
        <dbReference type="ARBA" id="ARBA00003767"/>
    </source>
</evidence>
<feature type="domain" description="C2H2-type" evidence="14">
    <location>
        <begin position="381"/>
        <end position="408"/>
    </location>
</feature>
<feature type="region of interest" description="Disordered" evidence="13">
    <location>
        <begin position="680"/>
        <end position="700"/>
    </location>
</feature>
<dbReference type="FunFam" id="3.30.160.60:FF:000340">
    <property type="entry name" value="zinc finger protein 473 isoform X1"/>
    <property type="match status" value="1"/>
</dbReference>
<dbReference type="FunFam" id="3.30.160.60:FF:001266">
    <property type="entry name" value="Zinc finger protein 662"/>
    <property type="match status" value="1"/>
</dbReference>
<dbReference type="Pfam" id="PF04157">
    <property type="entry name" value="EAP30"/>
    <property type="match status" value="1"/>
</dbReference>
<feature type="compositionally biased region" description="Polar residues" evidence="13">
    <location>
        <begin position="686"/>
        <end position="700"/>
    </location>
</feature>
<sequence length="700" mass="79549">MRRRAGVGAIQKQRLEAEKYKDKGTELQESQFEQMVKQMEALKENLEEFATKHRNEIKKNPSFRRQFQEMCAAIGVDPLSSGKGFWSVLGMGDFYYELSVQVVEVCLAHNHNTGRDLKLIMEPQNPSPTKYFDSDGLPLGRAELMPSAIHMAGDEKRGNKIAIKCCNCSKMFTSRATYDVHFRTNYQQEPIYTCPVCDKRIEQYRAYHLHCYRHRNSDAQRYTCPECSKVFHQKSDLVRHQNTHLPSVAGPSRERSGTKGAQVKPVSLACSKCDASFTTQAELKEHTRKTHPLPKQLVECPDCGKSLSVGGFYSHRKIHSESPKFSCKECGRAFVQKINLIQHHKIHIGDRPYRCDQCDKAFCEKAQLQRHQHHHSEERPFRCEVCDKCYKTERCLKVHSAVHTNERPYVCTECNKGFLSSSKLRQHSNIHSGLRPFKCKYCTRDFTNFPNWLKHIRRRHKVDHRTGEKLDSVPKFMTKKRQSEASPKKGAAGTANEPAKPAKAGKTKKRTIRTIPLPDVLKEESLPYVSESSNIDLNLVSKDDLLQPLTDEMEDIFLACLPSDESKLSIPDPLEQIGSNDTGEEPHQFGWNQSDVNCDFSVKNSSPEFVSNNLFHQELPSNALNNSTDDAILPGPMLFDAQMPMFPAIISFCSDEPQFRIINPHYIHLSNTGFITGSPKIPGDSSAVSMPTSGESRPKT</sequence>
<comment type="subcellular location">
    <subcellularLocation>
        <location evidence="2">Nucleus</location>
    </subcellularLocation>
</comment>
<evidence type="ECO:0000256" key="8">
    <source>
        <dbReference type="ARBA" id="ARBA00023015"/>
    </source>
</evidence>
<dbReference type="InterPro" id="IPR036390">
    <property type="entry name" value="WH_DNA-bd_sf"/>
</dbReference>
<evidence type="ECO:0000256" key="10">
    <source>
        <dbReference type="ARBA" id="ARBA00023163"/>
    </source>
</evidence>
<protein>
    <recommendedName>
        <fullName evidence="14">C2H2-type domain-containing protein</fullName>
    </recommendedName>
</protein>
<dbReference type="Gene3D" id="1.10.10.10">
    <property type="entry name" value="Winged helix-like DNA-binding domain superfamily/Winged helix DNA-binding domain"/>
    <property type="match status" value="1"/>
</dbReference>
<keyword evidence="4" id="KW-0479">Metal-binding</keyword>
<dbReference type="SMART" id="SM00355">
    <property type="entry name" value="ZnF_C2H2"/>
    <property type="match status" value="10"/>
</dbReference>
<reference evidence="15" key="1">
    <citation type="submission" date="2022-08" db="UniProtKB">
        <authorList>
            <consortium name="EnsemblMetazoa"/>
        </authorList>
    </citation>
    <scope>IDENTIFICATION</scope>
    <source>
        <strain evidence="15">EBRO</strain>
    </source>
</reference>
<dbReference type="PANTHER" id="PTHR24393">
    <property type="entry name" value="ZINC FINGER PROTEIN"/>
    <property type="match status" value="1"/>
</dbReference>
<dbReference type="InterPro" id="IPR040608">
    <property type="entry name" value="Snf8/Vps36"/>
</dbReference>
<proteinExistence type="inferred from homology"/>
<evidence type="ECO:0000256" key="3">
    <source>
        <dbReference type="ARBA" id="ARBA00006991"/>
    </source>
</evidence>
<feature type="coiled-coil region" evidence="12">
    <location>
        <begin position="10"/>
        <end position="59"/>
    </location>
</feature>
<organism evidence="15">
    <name type="scientific">Anopheles atroparvus</name>
    <name type="common">European mosquito</name>
    <dbReference type="NCBI Taxonomy" id="41427"/>
    <lineage>
        <taxon>Eukaryota</taxon>
        <taxon>Metazoa</taxon>
        <taxon>Ecdysozoa</taxon>
        <taxon>Arthropoda</taxon>
        <taxon>Hexapoda</taxon>
        <taxon>Insecta</taxon>
        <taxon>Pterygota</taxon>
        <taxon>Neoptera</taxon>
        <taxon>Endopterygota</taxon>
        <taxon>Diptera</taxon>
        <taxon>Nematocera</taxon>
        <taxon>Culicoidea</taxon>
        <taxon>Culicidae</taxon>
        <taxon>Anophelinae</taxon>
        <taxon>Anopheles</taxon>
    </lineage>
</organism>
<dbReference type="Pfam" id="PF00096">
    <property type="entry name" value="zf-C2H2"/>
    <property type="match status" value="5"/>
</dbReference>
<dbReference type="GO" id="GO:0001228">
    <property type="term" value="F:DNA-binding transcription activator activity, RNA polymerase II-specific"/>
    <property type="evidence" value="ECO:0007669"/>
    <property type="project" value="TreeGrafter"/>
</dbReference>
<evidence type="ECO:0000256" key="7">
    <source>
        <dbReference type="ARBA" id="ARBA00022833"/>
    </source>
</evidence>
<dbReference type="EnsemblMetazoa" id="AATE015855-RA">
    <property type="protein sequence ID" value="AATE015855-PA.1"/>
    <property type="gene ID" value="AATE015855"/>
</dbReference>
<dbReference type="GO" id="GO:0000978">
    <property type="term" value="F:RNA polymerase II cis-regulatory region sequence-specific DNA binding"/>
    <property type="evidence" value="ECO:0007669"/>
    <property type="project" value="TreeGrafter"/>
</dbReference>
<keyword evidence="10" id="KW-0804">Transcription</keyword>
<evidence type="ECO:0000256" key="13">
    <source>
        <dbReference type="SAM" id="MobiDB-lite"/>
    </source>
</evidence>
<dbReference type="GO" id="GO:0003682">
    <property type="term" value="F:chromatin binding"/>
    <property type="evidence" value="ECO:0007669"/>
    <property type="project" value="UniProtKB-ARBA"/>
</dbReference>
<feature type="region of interest" description="Disordered" evidence="13">
    <location>
        <begin position="477"/>
        <end position="509"/>
    </location>
</feature>
<dbReference type="SUPFAM" id="SSF57667">
    <property type="entry name" value="beta-beta-alpha zinc fingers"/>
    <property type="match status" value="4"/>
</dbReference>
<dbReference type="VEuPathDB" id="VectorBase:AATE015855"/>
<evidence type="ECO:0000256" key="5">
    <source>
        <dbReference type="ARBA" id="ARBA00022737"/>
    </source>
</evidence>
<name>A0A182JD55_ANOAO</name>
<keyword evidence="12" id="KW-0175">Coiled coil</keyword>
<dbReference type="AlphaFoldDB" id="A0A182JD55"/>
<evidence type="ECO:0000256" key="4">
    <source>
        <dbReference type="ARBA" id="ARBA00022723"/>
    </source>
</evidence>
<dbReference type="SUPFAM" id="SSF46785">
    <property type="entry name" value="Winged helix' DNA-binding domain"/>
    <property type="match status" value="1"/>
</dbReference>
<dbReference type="GO" id="GO:0008270">
    <property type="term" value="F:zinc ion binding"/>
    <property type="evidence" value="ECO:0007669"/>
    <property type="project" value="UniProtKB-KW"/>
</dbReference>
<dbReference type="GO" id="GO:0040029">
    <property type="term" value="P:epigenetic regulation of gene expression"/>
    <property type="evidence" value="ECO:0007669"/>
    <property type="project" value="UniProtKB-ARBA"/>
</dbReference>
<keyword evidence="7" id="KW-0862">Zinc</keyword>
<feature type="domain" description="C2H2-type" evidence="14">
    <location>
        <begin position="409"/>
        <end position="436"/>
    </location>
</feature>
<dbReference type="GO" id="GO:0000785">
    <property type="term" value="C:chromatin"/>
    <property type="evidence" value="ECO:0007669"/>
    <property type="project" value="UniProtKB-ARBA"/>
</dbReference>
<dbReference type="GO" id="GO:0005634">
    <property type="term" value="C:nucleus"/>
    <property type="evidence" value="ECO:0007669"/>
    <property type="project" value="UniProtKB-SubCell"/>
</dbReference>
<dbReference type="PROSITE" id="PS00028">
    <property type="entry name" value="ZINC_FINGER_C2H2_1"/>
    <property type="match status" value="7"/>
</dbReference>
<keyword evidence="5" id="KW-0677">Repeat</keyword>
<evidence type="ECO:0000256" key="12">
    <source>
        <dbReference type="SAM" id="Coils"/>
    </source>
</evidence>
<dbReference type="InterPro" id="IPR013087">
    <property type="entry name" value="Znf_C2H2_type"/>
</dbReference>
<keyword evidence="8" id="KW-0805">Transcription regulation</keyword>
<feature type="domain" description="C2H2-type" evidence="14">
    <location>
        <begin position="437"/>
        <end position="465"/>
    </location>
</feature>
<evidence type="ECO:0000256" key="6">
    <source>
        <dbReference type="ARBA" id="ARBA00022771"/>
    </source>
</evidence>
<evidence type="ECO:0000259" key="14">
    <source>
        <dbReference type="PROSITE" id="PS50157"/>
    </source>
</evidence>
<dbReference type="Gene3D" id="6.10.140.180">
    <property type="match status" value="1"/>
</dbReference>
<evidence type="ECO:0000256" key="2">
    <source>
        <dbReference type="ARBA" id="ARBA00004123"/>
    </source>
</evidence>
<dbReference type="InterPro" id="IPR036388">
    <property type="entry name" value="WH-like_DNA-bd_sf"/>
</dbReference>
<evidence type="ECO:0000256" key="11">
    <source>
        <dbReference type="ARBA" id="ARBA00023242"/>
    </source>
</evidence>
<keyword evidence="11" id="KW-0539">Nucleus</keyword>
<dbReference type="FunFam" id="3.30.160.60:FF:001498">
    <property type="entry name" value="Zinc finger protein 404"/>
    <property type="match status" value="1"/>
</dbReference>
<dbReference type="FunFam" id="3.30.160.60:FF:000446">
    <property type="entry name" value="Zinc finger protein"/>
    <property type="match status" value="1"/>
</dbReference>